<keyword evidence="3" id="KW-1185">Reference proteome</keyword>
<feature type="region of interest" description="Disordered" evidence="1">
    <location>
        <begin position="68"/>
        <end position="115"/>
    </location>
</feature>
<organism evidence="2 3">
    <name type="scientific">Liparis tanakae</name>
    <name type="common">Tanaka's snailfish</name>
    <dbReference type="NCBI Taxonomy" id="230148"/>
    <lineage>
        <taxon>Eukaryota</taxon>
        <taxon>Metazoa</taxon>
        <taxon>Chordata</taxon>
        <taxon>Craniata</taxon>
        <taxon>Vertebrata</taxon>
        <taxon>Euteleostomi</taxon>
        <taxon>Actinopterygii</taxon>
        <taxon>Neopterygii</taxon>
        <taxon>Teleostei</taxon>
        <taxon>Neoteleostei</taxon>
        <taxon>Acanthomorphata</taxon>
        <taxon>Eupercaria</taxon>
        <taxon>Perciformes</taxon>
        <taxon>Cottioidei</taxon>
        <taxon>Cottales</taxon>
        <taxon>Liparidae</taxon>
        <taxon>Liparis</taxon>
    </lineage>
</organism>
<accession>A0A4Z2HUA4</accession>
<gene>
    <name evidence="2" type="ORF">EYF80_021179</name>
</gene>
<proteinExistence type="predicted"/>
<dbReference type="AlphaFoldDB" id="A0A4Z2HUA4"/>
<name>A0A4Z2HUA4_9TELE</name>
<feature type="region of interest" description="Disordered" evidence="1">
    <location>
        <begin position="8"/>
        <end position="47"/>
    </location>
</feature>
<protein>
    <submittedName>
        <fullName evidence="2">Uncharacterized protein</fullName>
    </submittedName>
</protein>
<dbReference type="Proteomes" id="UP000314294">
    <property type="component" value="Unassembled WGS sequence"/>
</dbReference>
<evidence type="ECO:0000313" key="3">
    <source>
        <dbReference type="Proteomes" id="UP000314294"/>
    </source>
</evidence>
<comment type="caution">
    <text evidence="2">The sequence shown here is derived from an EMBL/GenBank/DDBJ whole genome shotgun (WGS) entry which is preliminary data.</text>
</comment>
<dbReference type="EMBL" id="SRLO01000188">
    <property type="protein sequence ID" value="TNN68533.1"/>
    <property type="molecule type" value="Genomic_DNA"/>
</dbReference>
<reference evidence="2 3" key="1">
    <citation type="submission" date="2019-03" db="EMBL/GenBank/DDBJ databases">
        <title>First draft genome of Liparis tanakae, snailfish: a comprehensive survey of snailfish specific genes.</title>
        <authorList>
            <person name="Kim W."/>
            <person name="Song I."/>
            <person name="Jeong J.-H."/>
            <person name="Kim D."/>
            <person name="Kim S."/>
            <person name="Ryu S."/>
            <person name="Song J.Y."/>
            <person name="Lee S.K."/>
        </authorList>
    </citation>
    <scope>NUCLEOTIDE SEQUENCE [LARGE SCALE GENOMIC DNA]</scope>
    <source>
        <tissue evidence="2">Muscle</tissue>
    </source>
</reference>
<evidence type="ECO:0000256" key="1">
    <source>
        <dbReference type="SAM" id="MobiDB-lite"/>
    </source>
</evidence>
<sequence length="115" mass="12127">MVLAIFEGGGVFEEEEEEEETRAGEAGGARSFLKSDNNRPETGCFNGEEETVRPLCAAAPGEAYHLVSGRPAGTGPHVGPRNKTLSVCSSGGKVPSVRLTPGECREASARSQHNR</sequence>
<evidence type="ECO:0000313" key="2">
    <source>
        <dbReference type="EMBL" id="TNN68533.1"/>
    </source>
</evidence>